<feature type="signal peptide" evidence="4">
    <location>
        <begin position="1"/>
        <end position="19"/>
    </location>
</feature>
<sequence>MKTRLLVSAALLLAAQSHAADDPYLWLENIQGKDALRWVKQQNERTSKELESRKGFPALKRDILSVLDSSARIPAIEKIGDRYYNFWRDAAHPRGLWRSATLDEYRKADPAWETVLDLDKLARDEKENWVWQGADCVKPRQDRCLIRLSRGGGDAAVVREFDLPAKRFLADGFVVPEAKSEVNWADRDTLYVATDFGQGTLTDSGYPRIVKEWKRGQPLAAASTLFEGKQTDISVSADGIDTAGHHYDVISQGTSFFTNDAYLKRDGKWLKLDKPGHVEASFHGAWLLLRPRQDWSVGGHDWKAGSLLAVKVDDYLQGKRDFAALFQPTASTSLGGSAGTRDALILTVLDNVKSRLVEWKVADGKWQSRPVAAPGYGSISVSAVDSDASDDYFFTFTDFLTPTSLSLAHAGSDAREPLKQQPAFFDAKPYRIQQFFARSEDGTRVPYFVVARKDLKLNGKNPTLLYGYGGFEVSLTPYYSGTLGKAWLERGGVYVLGNIRGGGEYGPAWHEAARKEHRQRAYDDFSSIAKDLARRGIADARHLGIKGGSNGGLLMGVMLTQYPQLFHAVVCQVPLLDMRRYNKLLAGASWMDEYGDPDKPADWAYIKRYSPYQNIRPGAKYPATLFATSTLDDRVHPGHARKMYVAMKEIGADVRYYERTEGGHGAAVNHEEEARIAAMEYAFLWRQLRFSSAPRGKCNSNATRQFL</sequence>
<evidence type="ECO:0000259" key="5">
    <source>
        <dbReference type="Pfam" id="PF00326"/>
    </source>
</evidence>
<keyword evidence="1" id="KW-0645">Protease</keyword>
<dbReference type="PANTHER" id="PTHR42881">
    <property type="entry name" value="PROLYL ENDOPEPTIDASE"/>
    <property type="match status" value="1"/>
</dbReference>
<dbReference type="GO" id="GO:0070012">
    <property type="term" value="F:oligopeptidase activity"/>
    <property type="evidence" value="ECO:0007669"/>
    <property type="project" value="TreeGrafter"/>
</dbReference>
<protein>
    <submittedName>
        <fullName evidence="7">Prolyl endopeptidase</fullName>
        <ecNumber evidence="7">3.4.21.26</ecNumber>
    </submittedName>
</protein>
<proteinExistence type="predicted"/>
<dbReference type="Pfam" id="PF02897">
    <property type="entry name" value="Peptidase_S9_N"/>
    <property type="match status" value="1"/>
</dbReference>
<evidence type="ECO:0000259" key="6">
    <source>
        <dbReference type="Pfam" id="PF02897"/>
    </source>
</evidence>
<dbReference type="GO" id="GO:0006508">
    <property type="term" value="P:proteolysis"/>
    <property type="evidence" value="ECO:0007669"/>
    <property type="project" value="UniProtKB-KW"/>
</dbReference>
<dbReference type="Gene3D" id="2.130.10.120">
    <property type="entry name" value="Prolyl oligopeptidase, N-terminal domain"/>
    <property type="match status" value="1"/>
</dbReference>
<evidence type="ECO:0000256" key="2">
    <source>
        <dbReference type="ARBA" id="ARBA00022801"/>
    </source>
</evidence>
<dbReference type="GO" id="GO:0005829">
    <property type="term" value="C:cytosol"/>
    <property type="evidence" value="ECO:0007669"/>
    <property type="project" value="TreeGrafter"/>
</dbReference>
<comment type="caution">
    <text evidence="7">The sequence shown here is derived from an EMBL/GenBank/DDBJ whole genome shotgun (WGS) entry which is preliminary data.</text>
</comment>
<evidence type="ECO:0000256" key="4">
    <source>
        <dbReference type="SAM" id="SignalP"/>
    </source>
</evidence>
<dbReference type="InterPro" id="IPR051167">
    <property type="entry name" value="Prolyl_oligopep/macrocyclase"/>
</dbReference>
<dbReference type="InterPro" id="IPR023302">
    <property type="entry name" value="Pept_S9A_N"/>
</dbReference>
<dbReference type="EMBL" id="UIGR01000001">
    <property type="protein sequence ID" value="SUX33771.1"/>
    <property type="molecule type" value="Genomic_DNA"/>
</dbReference>
<reference evidence="7 8" key="1">
    <citation type="submission" date="2018-06" db="EMBL/GenBank/DDBJ databases">
        <authorList>
            <consortium name="Pathogen Informatics"/>
            <person name="Doyle S."/>
        </authorList>
    </citation>
    <scope>NUCLEOTIDE SEQUENCE [LARGE SCALE GENOMIC DNA]</scope>
    <source>
        <strain evidence="7 8">NCTC8684</strain>
    </source>
</reference>
<dbReference type="EC" id="3.4.21.26" evidence="7"/>
<evidence type="ECO:0000256" key="3">
    <source>
        <dbReference type="ARBA" id="ARBA00022825"/>
    </source>
</evidence>
<dbReference type="SUPFAM" id="SSF53474">
    <property type="entry name" value="alpha/beta-Hydrolases"/>
    <property type="match status" value="1"/>
</dbReference>
<accession>A0AAX2MCX8</accession>
<dbReference type="GO" id="GO:0004252">
    <property type="term" value="F:serine-type endopeptidase activity"/>
    <property type="evidence" value="ECO:0007669"/>
    <property type="project" value="UniProtKB-EC"/>
</dbReference>
<keyword evidence="3" id="KW-0720">Serine protease</keyword>
<dbReference type="InterPro" id="IPR001375">
    <property type="entry name" value="Peptidase_S9_cat"/>
</dbReference>
<feature type="domain" description="Peptidase S9A N-terminal" evidence="6">
    <location>
        <begin position="17"/>
        <end position="421"/>
    </location>
</feature>
<evidence type="ECO:0000256" key="1">
    <source>
        <dbReference type="ARBA" id="ARBA00022670"/>
    </source>
</evidence>
<dbReference type="RefSeq" id="WP_076226663.1">
    <property type="nucleotide sequence ID" value="NZ_JBHMEH010000034.1"/>
</dbReference>
<dbReference type="Gene3D" id="3.40.50.1820">
    <property type="entry name" value="alpha/beta hydrolase"/>
    <property type="match status" value="1"/>
</dbReference>
<evidence type="ECO:0000313" key="8">
    <source>
        <dbReference type="Proteomes" id="UP000254029"/>
    </source>
</evidence>
<dbReference type="PRINTS" id="PR00862">
    <property type="entry name" value="PROLIGOPTASE"/>
</dbReference>
<name>A0AAX2MCX8_CHRVL</name>
<dbReference type="AlphaFoldDB" id="A0AAX2MCX8"/>
<feature type="domain" description="Peptidase S9 prolyl oligopeptidase catalytic" evidence="5">
    <location>
        <begin position="486"/>
        <end position="688"/>
    </location>
</feature>
<gene>
    <name evidence="7" type="ORF">NCTC8684_02875</name>
</gene>
<dbReference type="InterPro" id="IPR002470">
    <property type="entry name" value="Peptidase_S9A"/>
</dbReference>
<dbReference type="SUPFAM" id="SSF50993">
    <property type="entry name" value="Peptidase/esterase 'gauge' domain"/>
    <property type="match status" value="1"/>
</dbReference>
<dbReference type="Pfam" id="PF00326">
    <property type="entry name" value="Peptidase_S9"/>
    <property type="match status" value="1"/>
</dbReference>
<organism evidence="7 8">
    <name type="scientific">Chromobacterium violaceum</name>
    <dbReference type="NCBI Taxonomy" id="536"/>
    <lineage>
        <taxon>Bacteria</taxon>
        <taxon>Pseudomonadati</taxon>
        <taxon>Pseudomonadota</taxon>
        <taxon>Betaproteobacteria</taxon>
        <taxon>Neisseriales</taxon>
        <taxon>Chromobacteriaceae</taxon>
        <taxon>Chromobacterium</taxon>
    </lineage>
</organism>
<dbReference type="PANTHER" id="PTHR42881:SF13">
    <property type="entry name" value="PROLYL ENDOPEPTIDASE"/>
    <property type="match status" value="1"/>
</dbReference>
<keyword evidence="2 7" id="KW-0378">Hydrolase</keyword>
<dbReference type="InterPro" id="IPR029058">
    <property type="entry name" value="AB_hydrolase_fold"/>
</dbReference>
<dbReference type="Proteomes" id="UP000254029">
    <property type="component" value="Unassembled WGS sequence"/>
</dbReference>
<keyword evidence="4" id="KW-0732">Signal</keyword>
<feature type="chain" id="PRO_5043399252" evidence="4">
    <location>
        <begin position="20"/>
        <end position="707"/>
    </location>
</feature>
<evidence type="ECO:0000313" key="7">
    <source>
        <dbReference type="EMBL" id="SUX33771.1"/>
    </source>
</evidence>